<reference evidence="2" key="1">
    <citation type="submission" date="2021-05" db="EMBL/GenBank/DDBJ databases">
        <authorList>
            <person name="Alioto T."/>
            <person name="Alioto T."/>
            <person name="Gomez Garrido J."/>
        </authorList>
    </citation>
    <scope>NUCLEOTIDE SEQUENCE</scope>
</reference>
<sequence length="102" mass="11405">MKSHFERGKKKTRKKERRGMEGGESISPKNTTKLSNFFESDSPLLSGAVVPFPMLGIWSPTFLACRETLNLSNFSLSPLSISSLFSFHPLSPNEMLFPIKPS</sequence>
<dbReference type="EMBL" id="HBUF01290502">
    <property type="protein sequence ID" value="CAG6689130.1"/>
    <property type="molecule type" value="Transcribed_RNA"/>
</dbReference>
<evidence type="ECO:0000313" key="2">
    <source>
        <dbReference type="EMBL" id="CAG6689131.1"/>
    </source>
</evidence>
<accession>A0A8D8TLC6</accession>
<name>A0A8D8TLC6_9HEMI</name>
<feature type="region of interest" description="Disordered" evidence="1">
    <location>
        <begin position="1"/>
        <end position="32"/>
    </location>
</feature>
<proteinExistence type="predicted"/>
<evidence type="ECO:0000256" key="1">
    <source>
        <dbReference type="SAM" id="MobiDB-lite"/>
    </source>
</evidence>
<protein>
    <submittedName>
        <fullName evidence="2">Uncharacterized protein</fullName>
    </submittedName>
</protein>
<feature type="compositionally biased region" description="Basic residues" evidence="1">
    <location>
        <begin position="7"/>
        <end position="17"/>
    </location>
</feature>
<dbReference type="EMBL" id="HBUF01290503">
    <property type="protein sequence ID" value="CAG6689131.1"/>
    <property type="molecule type" value="Transcribed_RNA"/>
</dbReference>
<dbReference type="AlphaFoldDB" id="A0A8D8TLC6"/>
<organism evidence="2">
    <name type="scientific">Cacopsylla melanoneura</name>
    <dbReference type="NCBI Taxonomy" id="428564"/>
    <lineage>
        <taxon>Eukaryota</taxon>
        <taxon>Metazoa</taxon>
        <taxon>Ecdysozoa</taxon>
        <taxon>Arthropoda</taxon>
        <taxon>Hexapoda</taxon>
        <taxon>Insecta</taxon>
        <taxon>Pterygota</taxon>
        <taxon>Neoptera</taxon>
        <taxon>Paraneoptera</taxon>
        <taxon>Hemiptera</taxon>
        <taxon>Sternorrhyncha</taxon>
        <taxon>Psylloidea</taxon>
        <taxon>Psyllidae</taxon>
        <taxon>Psyllinae</taxon>
        <taxon>Cacopsylla</taxon>
    </lineage>
</organism>